<dbReference type="Pfam" id="PF03358">
    <property type="entry name" value="FMN_red"/>
    <property type="match status" value="1"/>
</dbReference>
<evidence type="ECO:0000256" key="3">
    <source>
        <dbReference type="ARBA" id="ARBA00022643"/>
    </source>
</evidence>
<dbReference type="PANTHER" id="PTHR43408">
    <property type="entry name" value="FMN REDUCTASE (NADPH)"/>
    <property type="match status" value="1"/>
</dbReference>
<dbReference type="InterPro" id="IPR051814">
    <property type="entry name" value="NAD(P)H-dep_FMN_reductase"/>
</dbReference>
<comment type="caution">
    <text evidence="6">The sequence shown here is derived from an EMBL/GenBank/DDBJ whole genome shotgun (WGS) entry which is preliminary data.</text>
</comment>
<evidence type="ECO:0000259" key="5">
    <source>
        <dbReference type="Pfam" id="PF03358"/>
    </source>
</evidence>
<dbReference type="SUPFAM" id="SSF52218">
    <property type="entry name" value="Flavoproteins"/>
    <property type="match status" value="1"/>
</dbReference>
<dbReference type="RefSeq" id="WP_339852872.1">
    <property type="nucleotide sequence ID" value="NZ_CAXAXR010000004.1"/>
</dbReference>
<dbReference type="Gene3D" id="3.40.50.360">
    <property type="match status" value="1"/>
</dbReference>
<protein>
    <submittedName>
        <fullName evidence="6">FMN reductase (NADPH)</fullName>
    </submittedName>
</protein>
<keyword evidence="2" id="KW-0285">Flavoprotein</keyword>
<evidence type="ECO:0000313" key="6">
    <source>
        <dbReference type="EMBL" id="HAR53323.1"/>
    </source>
</evidence>
<evidence type="ECO:0000256" key="4">
    <source>
        <dbReference type="ARBA" id="ARBA00023002"/>
    </source>
</evidence>
<evidence type="ECO:0000256" key="2">
    <source>
        <dbReference type="ARBA" id="ARBA00022630"/>
    </source>
</evidence>
<accession>A0A348WFL1</accession>
<dbReference type="InterPro" id="IPR029039">
    <property type="entry name" value="Flavoprotein-like_sf"/>
</dbReference>
<dbReference type="GO" id="GO:0016491">
    <property type="term" value="F:oxidoreductase activity"/>
    <property type="evidence" value="ECO:0007669"/>
    <property type="project" value="UniProtKB-KW"/>
</dbReference>
<dbReference type="Proteomes" id="UP000264719">
    <property type="component" value="Unassembled WGS sequence"/>
</dbReference>
<dbReference type="InterPro" id="IPR005025">
    <property type="entry name" value="FMN_Rdtase-like_dom"/>
</dbReference>
<dbReference type="PANTHER" id="PTHR43408:SF1">
    <property type="entry name" value="FMN REDUCTASE (NADPH)"/>
    <property type="match status" value="1"/>
</dbReference>
<dbReference type="AlphaFoldDB" id="A0A348WFL1"/>
<gene>
    <name evidence="6" type="ORF">DCS45_15820</name>
</gene>
<proteinExistence type="inferred from homology"/>
<keyword evidence="3" id="KW-0288">FMN</keyword>
<name>A0A348WFL1_9RHOB</name>
<reference evidence="6 7" key="1">
    <citation type="journal article" date="2018" name="Nat. Biotechnol.">
        <title>A standardized bacterial taxonomy based on genome phylogeny substantially revises the tree of life.</title>
        <authorList>
            <person name="Parks D.H."/>
            <person name="Chuvochina M."/>
            <person name="Waite D.W."/>
            <person name="Rinke C."/>
            <person name="Skarshewski A."/>
            <person name="Chaumeil P.A."/>
            <person name="Hugenholtz P."/>
        </authorList>
    </citation>
    <scope>NUCLEOTIDE SEQUENCE [LARGE SCALE GENOMIC DNA]</scope>
    <source>
        <strain evidence="6">UBA9169</strain>
    </source>
</reference>
<evidence type="ECO:0000313" key="7">
    <source>
        <dbReference type="Proteomes" id="UP000264719"/>
    </source>
</evidence>
<feature type="domain" description="NADPH-dependent FMN reductase-like" evidence="5">
    <location>
        <begin position="9"/>
        <end position="144"/>
    </location>
</feature>
<comment type="similarity">
    <text evidence="1">Belongs to the SsuE family.</text>
</comment>
<dbReference type="EMBL" id="DMVW01000153">
    <property type="protein sequence ID" value="HAR53323.1"/>
    <property type="molecule type" value="Genomic_DNA"/>
</dbReference>
<keyword evidence="4" id="KW-0560">Oxidoreductase</keyword>
<sequence length="205" mass="21628">MTKSAIGGRIVALAGSPSPVSTTGRVLERILSDLNMSFETELIQLVDIPADDLFAPEIPSGGRMDKALAAIEAADAIIVGTPIYKASLSGMLKSFIDRMPQYGLAGKVVLPVGTGGSLAHALALDYALRPILQSMGARQIIQAVFLGPEDLADSATGLAGLRDRNPRYAEALLHLGEAIRTRPELLDLGHPVPQRISPRGESLGR</sequence>
<organism evidence="6 7">
    <name type="scientific">Roseovarius nubinhibens</name>
    <dbReference type="NCBI Taxonomy" id="314263"/>
    <lineage>
        <taxon>Bacteria</taxon>
        <taxon>Pseudomonadati</taxon>
        <taxon>Pseudomonadota</taxon>
        <taxon>Alphaproteobacteria</taxon>
        <taxon>Rhodobacterales</taxon>
        <taxon>Roseobacteraceae</taxon>
        <taxon>Roseovarius</taxon>
    </lineage>
</organism>
<evidence type="ECO:0000256" key="1">
    <source>
        <dbReference type="ARBA" id="ARBA00005990"/>
    </source>
</evidence>